<gene>
    <name evidence="3" type="ORF">CAPTEDRAFT_158334</name>
</gene>
<dbReference type="InterPro" id="IPR002181">
    <property type="entry name" value="Fibrinogen_a/b/g_C_dom"/>
</dbReference>
<dbReference type="SMART" id="SM00186">
    <property type="entry name" value="FBG"/>
    <property type="match status" value="1"/>
</dbReference>
<protein>
    <recommendedName>
        <fullName evidence="2">Fibrinogen C-terminal domain-containing protein</fullName>
    </recommendedName>
</protein>
<dbReference type="Pfam" id="PF00147">
    <property type="entry name" value="Fibrinogen_C"/>
    <property type="match status" value="1"/>
</dbReference>
<dbReference type="InterPro" id="IPR014716">
    <property type="entry name" value="Fibrinogen_a/b/g_C_1"/>
</dbReference>
<organism evidence="3">
    <name type="scientific">Capitella teleta</name>
    <name type="common">Polychaete worm</name>
    <dbReference type="NCBI Taxonomy" id="283909"/>
    <lineage>
        <taxon>Eukaryota</taxon>
        <taxon>Metazoa</taxon>
        <taxon>Spiralia</taxon>
        <taxon>Lophotrochozoa</taxon>
        <taxon>Annelida</taxon>
        <taxon>Polychaeta</taxon>
        <taxon>Sedentaria</taxon>
        <taxon>Scolecida</taxon>
        <taxon>Capitellidae</taxon>
        <taxon>Capitella</taxon>
    </lineage>
</organism>
<evidence type="ECO:0000259" key="2">
    <source>
        <dbReference type="PROSITE" id="PS51406"/>
    </source>
</evidence>
<dbReference type="STRING" id="283909.R7V7D9"/>
<dbReference type="GO" id="GO:0005615">
    <property type="term" value="C:extracellular space"/>
    <property type="evidence" value="ECO:0007669"/>
    <property type="project" value="TreeGrafter"/>
</dbReference>
<evidence type="ECO:0000313" key="4">
    <source>
        <dbReference type="EnsemblMetazoa" id="CapteP158334"/>
    </source>
</evidence>
<keyword evidence="5" id="KW-1185">Reference proteome</keyword>
<dbReference type="SUPFAM" id="SSF56496">
    <property type="entry name" value="Fibrinogen C-terminal domain-like"/>
    <property type="match status" value="1"/>
</dbReference>
<evidence type="ECO:0000313" key="3">
    <source>
        <dbReference type="EMBL" id="ELU14387.1"/>
    </source>
</evidence>
<dbReference type="InterPro" id="IPR050373">
    <property type="entry name" value="Fibrinogen_C-term_domain"/>
</dbReference>
<accession>R7V7D9</accession>
<evidence type="ECO:0000313" key="5">
    <source>
        <dbReference type="Proteomes" id="UP000014760"/>
    </source>
</evidence>
<dbReference type="Proteomes" id="UP000014760">
    <property type="component" value="Unassembled WGS sequence"/>
</dbReference>
<dbReference type="AlphaFoldDB" id="R7V7D9"/>
<dbReference type="OMA" id="NYCAYAL"/>
<reference evidence="3 5" key="2">
    <citation type="journal article" date="2013" name="Nature">
        <title>Insights into bilaterian evolution from three spiralian genomes.</title>
        <authorList>
            <person name="Simakov O."/>
            <person name="Marletaz F."/>
            <person name="Cho S.J."/>
            <person name="Edsinger-Gonzales E."/>
            <person name="Havlak P."/>
            <person name="Hellsten U."/>
            <person name="Kuo D.H."/>
            <person name="Larsson T."/>
            <person name="Lv J."/>
            <person name="Arendt D."/>
            <person name="Savage R."/>
            <person name="Osoegawa K."/>
            <person name="de Jong P."/>
            <person name="Grimwood J."/>
            <person name="Chapman J.A."/>
            <person name="Shapiro H."/>
            <person name="Aerts A."/>
            <person name="Otillar R.P."/>
            <person name="Terry A.Y."/>
            <person name="Boore J.L."/>
            <person name="Grigoriev I.V."/>
            <person name="Lindberg D.R."/>
            <person name="Seaver E.C."/>
            <person name="Weisblat D.A."/>
            <person name="Putnam N.H."/>
            <person name="Rokhsar D.S."/>
        </authorList>
    </citation>
    <scope>NUCLEOTIDE SEQUENCE</scope>
    <source>
        <strain evidence="3 5">I ESC-2004</strain>
    </source>
</reference>
<name>R7V7D9_CAPTE</name>
<dbReference type="EnsemblMetazoa" id="CapteT158334">
    <property type="protein sequence ID" value="CapteP158334"/>
    <property type="gene ID" value="CapteG158334"/>
</dbReference>
<evidence type="ECO:0000256" key="1">
    <source>
        <dbReference type="SAM" id="SignalP"/>
    </source>
</evidence>
<feature type="signal peptide" evidence="1">
    <location>
        <begin position="1"/>
        <end position="19"/>
    </location>
</feature>
<dbReference type="InterPro" id="IPR036056">
    <property type="entry name" value="Fibrinogen-like_C"/>
</dbReference>
<sequence length="266" mass="30540">MAFIRGLVVMVTIVSAIEARGLFDSSNRISKLNSTLANFGPAEVYQIDSNKEYRDCQERWSDGERVPGVYTIHPKEKLPIHVYCNHSLETSYTVIQRRYYGNENFNRGWAEYKFGFGTLQGDYWLGLDSISRLSRGYSKMNMMIQMTDWAGITQTIYLIGVKVQPESLYYRLTYTGYSGGGLTNGLSMNNGMYFYSPDRPDQGNCAVLQKCGWWFNAQQRCTDALLNGVYYYGGAYSPGAYYDGIYYNGWHGYAYSLRYVTMSLYR</sequence>
<dbReference type="HOGENOM" id="CLU_038628_6_2_1"/>
<proteinExistence type="predicted"/>
<dbReference type="EMBL" id="KB294550">
    <property type="protein sequence ID" value="ELU14387.1"/>
    <property type="molecule type" value="Genomic_DNA"/>
</dbReference>
<dbReference type="EMBL" id="AMQN01004868">
    <property type="status" value="NOT_ANNOTATED_CDS"/>
    <property type="molecule type" value="Genomic_DNA"/>
</dbReference>
<reference evidence="5" key="1">
    <citation type="submission" date="2012-12" db="EMBL/GenBank/DDBJ databases">
        <authorList>
            <person name="Hellsten U."/>
            <person name="Grimwood J."/>
            <person name="Chapman J.A."/>
            <person name="Shapiro H."/>
            <person name="Aerts A."/>
            <person name="Otillar R.P."/>
            <person name="Terry A.Y."/>
            <person name="Boore J.L."/>
            <person name="Simakov O."/>
            <person name="Marletaz F."/>
            <person name="Cho S.-J."/>
            <person name="Edsinger-Gonzales E."/>
            <person name="Havlak P."/>
            <person name="Kuo D.-H."/>
            <person name="Larsson T."/>
            <person name="Lv J."/>
            <person name="Arendt D."/>
            <person name="Savage R."/>
            <person name="Osoegawa K."/>
            <person name="de Jong P."/>
            <person name="Lindberg D.R."/>
            <person name="Seaver E.C."/>
            <person name="Weisblat D.A."/>
            <person name="Putnam N.H."/>
            <person name="Grigoriev I.V."/>
            <person name="Rokhsar D.S."/>
        </authorList>
    </citation>
    <scope>NUCLEOTIDE SEQUENCE</scope>
    <source>
        <strain evidence="5">I ESC-2004</strain>
    </source>
</reference>
<keyword evidence="1" id="KW-0732">Signal</keyword>
<dbReference type="PANTHER" id="PTHR19143">
    <property type="entry name" value="FIBRINOGEN/TENASCIN/ANGIOPOEITIN"/>
    <property type="match status" value="1"/>
</dbReference>
<dbReference type="Gene3D" id="3.90.215.10">
    <property type="entry name" value="Gamma Fibrinogen, chain A, domain 1"/>
    <property type="match status" value="1"/>
</dbReference>
<feature type="chain" id="PRO_5008788774" description="Fibrinogen C-terminal domain-containing protein" evidence="1">
    <location>
        <begin position="20"/>
        <end position="266"/>
    </location>
</feature>
<reference evidence="4" key="3">
    <citation type="submission" date="2015-06" db="UniProtKB">
        <authorList>
            <consortium name="EnsemblMetazoa"/>
        </authorList>
    </citation>
    <scope>IDENTIFICATION</scope>
</reference>
<feature type="domain" description="Fibrinogen C-terminal" evidence="2">
    <location>
        <begin position="47"/>
        <end position="266"/>
    </location>
</feature>
<dbReference type="PROSITE" id="PS51406">
    <property type="entry name" value="FIBRINOGEN_C_2"/>
    <property type="match status" value="1"/>
</dbReference>